<evidence type="ECO:0000313" key="2">
    <source>
        <dbReference type="EMBL" id="KAF6830214.1"/>
    </source>
</evidence>
<keyword evidence="3" id="KW-1185">Reference proteome</keyword>
<evidence type="ECO:0000256" key="1">
    <source>
        <dbReference type="SAM" id="MobiDB-lite"/>
    </source>
</evidence>
<evidence type="ECO:0000313" key="3">
    <source>
        <dbReference type="Proteomes" id="UP000654918"/>
    </source>
</evidence>
<dbReference type="Proteomes" id="UP000654918">
    <property type="component" value="Unassembled WGS sequence"/>
</dbReference>
<name>A0A8H6KEM6_9PEZI</name>
<accession>A0A8H6KEM6</accession>
<feature type="region of interest" description="Disordered" evidence="1">
    <location>
        <begin position="31"/>
        <end position="72"/>
    </location>
</feature>
<reference evidence="2" key="1">
    <citation type="journal article" date="2020" name="Phytopathology">
        <title>Genome Sequence Resources of Colletotrichum truncatum, C. plurivorum, C. musicola, and C. sojae: Four Species Pathogenic to Soybean (Glycine max).</title>
        <authorList>
            <person name="Rogerio F."/>
            <person name="Boufleur T.R."/>
            <person name="Ciampi-Guillardi M."/>
            <person name="Sukno S.A."/>
            <person name="Thon M.R."/>
            <person name="Massola Junior N.S."/>
            <person name="Baroncelli R."/>
        </authorList>
    </citation>
    <scope>NUCLEOTIDE SEQUENCE</scope>
    <source>
        <strain evidence="2">LFN00145</strain>
    </source>
</reference>
<sequence length="236" mass="24818">MKFDGTQEVALDALDDVALVELVNVAVGDDERLDDRLSEDEMRDDDEEEDSKGVLDDEELEGGGIDDDELDDSALDDGELEDVALRDVVLSSVVLVDVDVGLGWTGKVFEDVESGSMLPGNAVLKVLPGVEVDDAVRAKVVLDRVPFVLDVVVAVEAVLLTAILDELTDAAGGVGTSSEEATVVSLLGVKAVTDNTNWIRKFPSRPSSSAAPAAALSGIDWAPTDATATQIAARIL</sequence>
<organism evidence="2 3">
    <name type="scientific">Colletotrichum plurivorum</name>
    <dbReference type="NCBI Taxonomy" id="2175906"/>
    <lineage>
        <taxon>Eukaryota</taxon>
        <taxon>Fungi</taxon>
        <taxon>Dikarya</taxon>
        <taxon>Ascomycota</taxon>
        <taxon>Pezizomycotina</taxon>
        <taxon>Sordariomycetes</taxon>
        <taxon>Hypocreomycetidae</taxon>
        <taxon>Glomerellales</taxon>
        <taxon>Glomerellaceae</taxon>
        <taxon>Colletotrichum</taxon>
        <taxon>Colletotrichum orchidearum species complex</taxon>
    </lineage>
</organism>
<comment type="caution">
    <text evidence="2">The sequence shown here is derived from an EMBL/GenBank/DDBJ whole genome shotgun (WGS) entry which is preliminary data.</text>
</comment>
<feature type="compositionally biased region" description="Acidic residues" evidence="1">
    <location>
        <begin position="41"/>
        <end position="72"/>
    </location>
</feature>
<dbReference type="AlphaFoldDB" id="A0A8H6KEM6"/>
<feature type="compositionally biased region" description="Basic and acidic residues" evidence="1">
    <location>
        <begin position="31"/>
        <end position="40"/>
    </location>
</feature>
<proteinExistence type="predicted"/>
<gene>
    <name evidence="2" type="ORF">CPLU01_07508</name>
</gene>
<protein>
    <submittedName>
        <fullName evidence="2">Uncharacterized protein</fullName>
    </submittedName>
</protein>
<dbReference type="EMBL" id="WIGO01000097">
    <property type="protein sequence ID" value="KAF6830214.1"/>
    <property type="molecule type" value="Genomic_DNA"/>
</dbReference>